<keyword evidence="1" id="KW-1133">Transmembrane helix</keyword>
<feature type="transmembrane region" description="Helical" evidence="1">
    <location>
        <begin position="12"/>
        <end position="31"/>
    </location>
</feature>
<dbReference type="KEGG" id="mmec:FIU01_05205"/>
<sequence>MLIVVCVSRFLPTVFAVAALFMYGLACFWQWTQLPATRWSWSAQSLRVDVYGRMTLTNTFGQTWSFSVRGDSVVHPACIVLHLGDLALTVEGNQTHDIEPLPFLSRFCMPKRLLILPDQADAQTLKALRVWLKWGLQ</sequence>
<evidence type="ECO:0000256" key="1">
    <source>
        <dbReference type="SAM" id="Phobius"/>
    </source>
</evidence>
<reference evidence="3" key="1">
    <citation type="journal article" date="2019" name="ISME J.">
        <title>Evolution in action: habitat transition from sediment to the pelagial leads to genome streamlining in Methylophilaceae.</title>
        <authorList>
            <person name="Salcher M."/>
            <person name="Schaefle D."/>
            <person name="Kaspar M."/>
            <person name="Neuenschwander S.M."/>
            <person name="Ghai R."/>
        </authorList>
    </citation>
    <scope>NUCLEOTIDE SEQUENCE [LARGE SCALE GENOMIC DNA]</scope>
    <source>
        <strain evidence="3">MMS-M-51</strain>
    </source>
</reference>
<evidence type="ECO:0000313" key="3">
    <source>
        <dbReference type="Proteomes" id="UP000311008"/>
    </source>
</evidence>
<keyword evidence="1" id="KW-0472">Membrane</keyword>
<organism evidence="2 3">
    <name type="scientific">Methylophilus medardicus</name>
    <dbReference type="NCBI Taxonomy" id="2588534"/>
    <lineage>
        <taxon>Bacteria</taxon>
        <taxon>Pseudomonadati</taxon>
        <taxon>Pseudomonadota</taxon>
        <taxon>Betaproteobacteria</taxon>
        <taxon>Nitrosomonadales</taxon>
        <taxon>Methylophilaceae</taxon>
        <taxon>Methylophilus</taxon>
    </lineage>
</organism>
<accession>A0A5B8CW61</accession>
<keyword evidence="1" id="KW-0812">Transmembrane</keyword>
<dbReference type="AlphaFoldDB" id="A0A5B8CW61"/>
<protein>
    <recommendedName>
        <fullName evidence="4">Toxin CptA</fullName>
    </recommendedName>
</protein>
<evidence type="ECO:0000313" key="2">
    <source>
        <dbReference type="EMBL" id="QDC45336.1"/>
    </source>
</evidence>
<keyword evidence="3" id="KW-1185">Reference proteome</keyword>
<dbReference type="OrthoDB" id="8537301at2"/>
<proteinExistence type="predicted"/>
<dbReference type="Proteomes" id="UP000311008">
    <property type="component" value="Chromosome"/>
</dbReference>
<dbReference type="EMBL" id="CP040946">
    <property type="protein sequence ID" value="QDC45336.1"/>
    <property type="molecule type" value="Genomic_DNA"/>
</dbReference>
<name>A0A5B8CW61_9PROT</name>
<evidence type="ECO:0008006" key="4">
    <source>
        <dbReference type="Google" id="ProtNLM"/>
    </source>
</evidence>
<gene>
    <name evidence="2" type="ORF">FIU01_05205</name>
</gene>